<dbReference type="InterPro" id="IPR014044">
    <property type="entry name" value="CAP_dom"/>
</dbReference>
<gene>
    <name evidence="2" type="ORF">HJ583_016660</name>
</gene>
<evidence type="ECO:0000313" key="2">
    <source>
        <dbReference type="EMBL" id="NSL56669.1"/>
    </source>
</evidence>
<dbReference type="Pfam" id="PF00188">
    <property type="entry name" value="CAP"/>
    <property type="match status" value="1"/>
</dbReference>
<feature type="domain" description="SCP" evidence="1">
    <location>
        <begin position="20"/>
        <end position="130"/>
    </location>
</feature>
<dbReference type="InterPro" id="IPR035940">
    <property type="entry name" value="CAP_sf"/>
</dbReference>
<protein>
    <recommendedName>
        <fullName evidence="1">SCP domain-containing protein</fullName>
    </recommendedName>
</protein>
<name>A0ABX2IIR2_9RHOO</name>
<organism evidence="2 3">
    <name type="scientific">Uliginosibacterium aquaticum</name>
    <dbReference type="NCBI Taxonomy" id="2731212"/>
    <lineage>
        <taxon>Bacteria</taxon>
        <taxon>Pseudomonadati</taxon>
        <taxon>Pseudomonadota</taxon>
        <taxon>Betaproteobacteria</taxon>
        <taxon>Rhodocyclales</taxon>
        <taxon>Zoogloeaceae</taxon>
        <taxon>Uliginosibacterium</taxon>
    </lineage>
</organism>
<accession>A0ABX2IIR2</accession>
<reference evidence="2 3" key="1">
    <citation type="submission" date="2020-06" db="EMBL/GenBank/DDBJ databases">
        <title>Draft genome of Uliginosibacterium sp. IMCC34675.</title>
        <authorList>
            <person name="Song J."/>
        </authorList>
    </citation>
    <scope>NUCLEOTIDE SEQUENCE [LARGE SCALE GENOMIC DNA]</scope>
    <source>
        <strain evidence="2 3">IMCC34675</strain>
    </source>
</reference>
<evidence type="ECO:0000259" key="1">
    <source>
        <dbReference type="Pfam" id="PF00188"/>
    </source>
</evidence>
<dbReference type="RefSeq" id="WP_170022969.1">
    <property type="nucleotide sequence ID" value="NZ_JABCSC020000004.1"/>
</dbReference>
<dbReference type="SUPFAM" id="SSF55797">
    <property type="entry name" value="PR-1-like"/>
    <property type="match status" value="1"/>
</dbReference>
<dbReference type="Proteomes" id="UP000778523">
    <property type="component" value="Unassembled WGS sequence"/>
</dbReference>
<dbReference type="Gene3D" id="3.40.33.10">
    <property type="entry name" value="CAP"/>
    <property type="match status" value="1"/>
</dbReference>
<dbReference type="EMBL" id="JABCSC020000004">
    <property type="protein sequence ID" value="NSL56669.1"/>
    <property type="molecule type" value="Genomic_DNA"/>
</dbReference>
<comment type="caution">
    <text evidence="2">The sequence shown here is derived from an EMBL/GenBank/DDBJ whole genome shotgun (WGS) entry which is preliminary data.</text>
</comment>
<keyword evidence="3" id="KW-1185">Reference proteome</keyword>
<evidence type="ECO:0000313" key="3">
    <source>
        <dbReference type="Proteomes" id="UP000778523"/>
    </source>
</evidence>
<sequence length="269" mass="28377">MVSSCIAGQLQASEKNSVLTRLNEIRARHGLPAVSYDSSGDAAAAAAALYMVANETLTHTPSSSGKCYSEDAYRLANTSNLYTSWGYSTVTTPSADAMVSYLIDSGVSSLGHRRWLLYPFFAATSFGRVDSAPAGGTGRMASALRTIGGEASSVSMSNDFVAYPYGSYPASEFSTSWFLSFSAIASKTNRANNGGSQVSFAGATITVTDGNGQSLGITEQSANYEGYGLPNHLQWKVVGLANGGSYTVRIAGVNVNGTNRDYQYAFQLR</sequence>
<proteinExistence type="predicted"/>